<evidence type="ECO:0000256" key="1">
    <source>
        <dbReference type="SAM" id="MobiDB-lite"/>
    </source>
</evidence>
<protein>
    <submittedName>
        <fullName evidence="2">Uncharacterized protein</fullName>
    </submittedName>
</protein>
<reference evidence="2" key="2">
    <citation type="submission" date="2015-03" db="UniProtKB">
        <authorList>
            <consortium name="EnsemblPlants"/>
        </authorList>
    </citation>
    <scope>IDENTIFICATION</scope>
</reference>
<dbReference type="Proteomes" id="UP000026960">
    <property type="component" value="Chromosome 7"/>
</dbReference>
<keyword evidence="3" id="KW-1185">Reference proteome</keyword>
<evidence type="ECO:0000313" key="3">
    <source>
        <dbReference type="Proteomes" id="UP000026960"/>
    </source>
</evidence>
<dbReference type="EnsemblPlants" id="OBART07G16900.1">
    <property type="protein sequence ID" value="OBART07G16900.1"/>
    <property type="gene ID" value="OBART07G16900"/>
</dbReference>
<organism evidence="2">
    <name type="scientific">Oryza barthii</name>
    <dbReference type="NCBI Taxonomy" id="65489"/>
    <lineage>
        <taxon>Eukaryota</taxon>
        <taxon>Viridiplantae</taxon>
        <taxon>Streptophyta</taxon>
        <taxon>Embryophyta</taxon>
        <taxon>Tracheophyta</taxon>
        <taxon>Spermatophyta</taxon>
        <taxon>Magnoliopsida</taxon>
        <taxon>Liliopsida</taxon>
        <taxon>Poales</taxon>
        <taxon>Poaceae</taxon>
        <taxon>BOP clade</taxon>
        <taxon>Oryzoideae</taxon>
        <taxon>Oryzeae</taxon>
        <taxon>Oryzinae</taxon>
        <taxon>Oryza</taxon>
    </lineage>
</organism>
<sequence>MGDETGSSDSERNGGPAMGGSIHHAGPLISQWLRSRCLVLNQHRGMKWGRRHPAELPAWKLNGASPQTTSASGGM</sequence>
<name>A0A0D3GRU7_9ORYZ</name>
<dbReference type="HOGENOM" id="CLU_2675013_0_0_1"/>
<dbReference type="PaxDb" id="65489-OBART07G16900.1"/>
<dbReference type="AlphaFoldDB" id="A0A0D3GRU7"/>
<dbReference type="Gramene" id="OBART07G16900.1">
    <property type="protein sequence ID" value="OBART07G16900.1"/>
    <property type="gene ID" value="OBART07G16900"/>
</dbReference>
<reference evidence="2" key="1">
    <citation type="journal article" date="2009" name="Rice">
        <title>De Novo Next Generation Sequencing of Plant Genomes.</title>
        <authorList>
            <person name="Rounsley S."/>
            <person name="Marri P.R."/>
            <person name="Yu Y."/>
            <person name="He R."/>
            <person name="Sisneros N."/>
            <person name="Goicoechea J.L."/>
            <person name="Lee S.J."/>
            <person name="Angelova A."/>
            <person name="Kudrna D."/>
            <person name="Luo M."/>
            <person name="Affourtit J."/>
            <person name="Desany B."/>
            <person name="Knight J."/>
            <person name="Niazi F."/>
            <person name="Egholm M."/>
            <person name="Wing R.A."/>
        </authorList>
    </citation>
    <scope>NUCLEOTIDE SEQUENCE [LARGE SCALE GENOMIC DNA]</scope>
    <source>
        <strain evidence="2">cv. IRGC 105608</strain>
    </source>
</reference>
<feature type="region of interest" description="Disordered" evidence="1">
    <location>
        <begin position="1"/>
        <end position="24"/>
    </location>
</feature>
<accession>A0A0D3GRU7</accession>
<proteinExistence type="predicted"/>
<evidence type="ECO:0000313" key="2">
    <source>
        <dbReference type="EnsemblPlants" id="OBART07G16900.1"/>
    </source>
</evidence>